<dbReference type="InterPro" id="IPR000771">
    <property type="entry name" value="FBA_II"/>
</dbReference>
<sequence length="67" mass="7411">MARAFVEATSASMLAVAIGNVHGFTPNPPPLDFELLSQIASQVRMWILHNSRKNRSGRTAYPMLVIE</sequence>
<protein>
    <submittedName>
        <fullName evidence="2">Uncharacterized protein</fullName>
    </submittedName>
</protein>
<gene>
    <name evidence="2" type="ORF">KDA_47680</name>
</gene>
<keyword evidence="3" id="KW-1185">Reference proteome</keyword>
<dbReference type="InterPro" id="IPR013785">
    <property type="entry name" value="Aldolase_TIM"/>
</dbReference>
<dbReference type="AlphaFoldDB" id="A0A402BD68"/>
<dbReference type="RefSeq" id="WP_218027558.1">
    <property type="nucleotide sequence ID" value="NZ_BIFT01000002.1"/>
</dbReference>
<reference evidence="3" key="1">
    <citation type="submission" date="2018-12" db="EMBL/GenBank/DDBJ databases">
        <title>Tengunoibacter tsumagoiensis gen. nov., sp. nov., Dictyobacter kobayashii sp. nov., D. alpinus sp. nov., and D. joshuensis sp. nov. and description of Dictyobacteraceae fam. nov. within the order Ktedonobacterales isolated from Tengu-no-mugimeshi.</title>
        <authorList>
            <person name="Wang C.M."/>
            <person name="Zheng Y."/>
            <person name="Sakai Y."/>
            <person name="Toyoda A."/>
            <person name="Minakuchi Y."/>
            <person name="Abe K."/>
            <person name="Yokota A."/>
            <person name="Yabe S."/>
        </authorList>
    </citation>
    <scope>NUCLEOTIDE SEQUENCE [LARGE SCALE GENOMIC DNA]</scope>
    <source>
        <strain evidence="3">Uno16</strain>
    </source>
</reference>
<dbReference type="GO" id="GO:0016832">
    <property type="term" value="F:aldehyde-lyase activity"/>
    <property type="evidence" value="ECO:0007669"/>
    <property type="project" value="InterPro"/>
</dbReference>
<dbReference type="SUPFAM" id="SSF51569">
    <property type="entry name" value="Aldolase"/>
    <property type="match status" value="1"/>
</dbReference>
<evidence type="ECO:0000313" key="3">
    <source>
        <dbReference type="Proteomes" id="UP000287171"/>
    </source>
</evidence>
<name>A0A402BD68_9CHLR</name>
<proteinExistence type="predicted"/>
<comment type="cofactor">
    <cofactor evidence="1">
        <name>Zn(2+)</name>
        <dbReference type="ChEBI" id="CHEBI:29105"/>
    </cofactor>
</comment>
<organism evidence="2 3">
    <name type="scientific">Dictyobacter alpinus</name>
    <dbReference type="NCBI Taxonomy" id="2014873"/>
    <lineage>
        <taxon>Bacteria</taxon>
        <taxon>Bacillati</taxon>
        <taxon>Chloroflexota</taxon>
        <taxon>Ktedonobacteria</taxon>
        <taxon>Ktedonobacterales</taxon>
        <taxon>Dictyobacteraceae</taxon>
        <taxon>Dictyobacter</taxon>
    </lineage>
</organism>
<dbReference type="EMBL" id="BIFT01000002">
    <property type="protein sequence ID" value="GCE29284.1"/>
    <property type="molecule type" value="Genomic_DNA"/>
</dbReference>
<accession>A0A402BD68</accession>
<dbReference type="Pfam" id="PF01116">
    <property type="entry name" value="F_bP_aldolase"/>
    <property type="match status" value="1"/>
</dbReference>
<comment type="caution">
    <text evidence="2">The sequence shown here is derived from an EMBL/GenBank/DDBJ whole genome shotgun (WGS) entry which is preliminary data.</text>
</comment>
<dbReference type="Proteomes" id="UP000287171">
    <property type="component" value="Unassembled WGS sequence"/>
</dbReference>
<evidence type="ECO:0000313" key="2">
    <source>
        <dbReference type="EMBL" id="GCE29284.1"/>
    </source>
</evidence>
<dbReference type="GO" id="GO:0005975">
    <property type="term" value="P:carbohydrate metabolic process"/>
    <property type="evidence" value="ECO:0007669"/>
    <property type="project" value="InterPro"/>
</dbReference>
<evidence type="ECO:0000256" key="1">
    <source>
        <dbReference type="ARBA" id="ARBA00001947"/>
    </source>
</evidence>
<dbReference type="GO" id="GO:0008270">
    <property type="term" value="F:zinc ion binding"/>
    <property type="evidence" value="ECO:0007669"/>
    <property type="project" value="InterPro"/>
</dbReference>
<dbReference type="Gene3D" id="3.20.20.70">
    <property type="entry name" value="Aldolase class I"/>
    <property type="match status" value="1"/>
</dbReference>